<dbReference type="PANTHER" id="PTHR36441:SF1">
    <property type="entry name" value="DUF503 DOMAIN-CONTAINING PROTEIN"/>
    <property type="match status" value="1"/>
</dbReference>
<dbReference type="PANTHER" id="PTHR36441">
    <property type="entry name" value="HYPOTHETICAL CYTOSOLIC PROTEIN"/>
    <property type="match status" value="1"/>
</dbReference>
<dbReference type="AlphaFoldDB" id="A0A1G6N1Z7"/>
<dbReference type="EMBL" id="FMZB01000003">
    <property type="protein sequence ID" value="SDC61868.1"/>
    <property type="molecule type" value="Genomic_DNA"/>
</dbReference>
<organism evidence="1 2">
    <name type="scientific">Terribacillus halophilus</name>
    <dbReference type="NCBI Taxonomy" id="361279"/>
    <lineage>
        <taxon>Bacteria</taxon>
        <taxon>Bacillati</taxon>
        <taxon>Bacillota</taxon>
        <taxon>Bacilli</taxon>
        <taxon>Bacillales</taxon>
        <taxon>Bacillaceae</taxon>
        <taxon>Terribacillus</taxon>
    </lineage>
</organism>
<dbReference type="InterPro" id="IPR007546">
    <property type="entry name" value="DUF503"/>
</dbReference>
<proteinExistence type="predicted"/>
<protein>
    <recommendedName>
        <fullName evidence="3">DUF503 domain-containing protein</fullName>
    </recommendedName>
</protein>
<dbReference type="Pfam" id="PF04456">
    <property type="entry name" value="DUF503"/>
    <property type="match status" value="1"/>
</dbReference>
<dbReference type="InterPro" id="IPR036746">
    <property type="entry name" value="TT1725-like_sf"/>
</dbReference>
<name>A0A1G6N1Z7_9BACI</name>
<dbReference type="STRING" id="361279.SAMN05421663_103151"/>
<dbReference type="SUPFAM" id="SSF103007">
    <property type="entry name" value="Hypothetical protein TT1725"/>
    <property type="match status" value="1"/>
</dbReference>
<dbReference type="Gene3D" id="3.30.70.1120">
    <property type="entry name" value="TT1725-like"/>
    <property type="match status" value="1"/>
</dbReference>
<dbReference type="RefSeq" id="WP_093726557.1">
    <property type="nucleotide sequence ID" value="NZ_FMZB01000003.1"/>
</dbReference>
<dbReference type="Proteomes" id="UP000198666">
    <property type="component" value="Unassembled WGS sequence"/>
</dbReference>
<reference evidence="2" key="1">
    <citation type="submission" date="2016-10" db="EMBL/GenBank/DDBJ databases">
        <authorList>
            <person name="Varghese N."/>
            <person name="Submissions S."/>
        </authorList>
    </citation>
    <scope>NUCLEOTIDE SEQUENCE [LARGE SCALE GENOMIC DNA]</scope>
    <source>
        <strain evidence="2">DSM 21620</strain>
    </source>
</reference>
<evidence type="ECO:0000313" key="2">
    <source>
        <dbReference type="Proteomes" id="UP000198666"/>
    </source>
</evidence>
<keyword evidence="2" id="KW-1185">Reference proteome</keyword>
<evidence type="ECO:0008006" key="3">
    <source>
        <dbReference type="Google" id="ProtNLM"/>
    </source>
</evidence>
<dbReference type="OrthoDB" id="9809023at2"/>
<sequence>MILSAVVECMIYDAHSLKDKRSVVKRITTRIGGSFNIAISEADYHDLWQRTCFELVTTSPDRVRAERVMDQALALIDSFPEIERTATEKQWL</sequence>
<gene>
    <name evidence="1" type="ORF">SAMN05421663_103151</name>
</gene>
<accession>A0A1G6N1Z7</accession>
<evidence type="ECO:0000313" key="1">
    <source>
        <dbReference type="EMBL" id="SDC61868.1"/>
    </source>
</evidence>